<accession>A0A1L7XIJ9</accession>
<dbReference type="OrthoDB" id="10567479at2759"/>
<keyword evidence="3" id="KW-1185">Reference proteome</keyword>
<sequence>MAPPETGKRQAQAPRVAVPHIQVAGRIPMMVNPPRPGTETLYNTAPPLRFRASSPEQDDKGDSILPGPAESQIVPGDRTRGNVYPPPERYDEGPFMFRAERSRPMSASSRVMSGRIPGKISRSRPGSFSALAGSPSTKAMSRSTWDVRSLKRSQRGHAAFLAERSALVAPSSFTITHPAHHQHPSNQGTSRPIPSIEEDPDIMTAAHIRRWSSSSSRPMPGSFHQLTPPTLTEFDFEQYTTLEAENMLALSSSVLYLSAPNQPLKEGASVVFLELFEALKEKTETELENLTIVRKDELQALKDWVQEKMQRES</sequence>
<feature type="region of interest" description="Disordered" evidence="1">
    <location>
        <begin position="27"/>
        <end position="137"/>
    </location>
</feature>
<dbReference type="EMBL" id="FJOG01000028">
    <property type="protein sequence ID" value="CZR64851.1"/>
    <property type="molecule type" value="Genomic_DNA"/>
</dbReference>
<organism evidence="2 3">
    <name type="scientific">Phialocephala subalpina</name>
    <dbReference type="NCBI Taxonomy" id="576137"/>
    <lineage>
        <taxon>Eukaryota</taxon>
        <taxon>Fungi</taxon>
        <taxon>Dikarya</taxon>
        <taxon>Ascomycota</taxon>
        <taxon>Pezizomycotina</taxon>
        <taxon>Leotiomycetes</taxon>
        <taxon>Helotiales</taxon>
        <taxon>Mollisiaceae</taxon>
        <taxon>Phialocephala</taxon>
        <taxon>Phialocephala fortinii species complex</taxon>
    </lineage>
</organism>
<proteinExistence type="predicted"/>
<protein>
    <submittedName>
        <fullName evidence="2">Uncharacterized protein</fullName>
    </submittedName>
</protein>
<dbReference type="Proteomes" id="UP000184330">
    <property type="component" value="Unassembled WGS sequence"/>
</dbReference>
<reference evidence="2 3" key="1">
    <citation type="submission" date="2016-03" db="EMBL/GenBank/DDBJ databases">
        <authorList>
            <person name="Ploux O."/>
        </authorList>
    </citation>
    <scope>NUCLEOTIDE SEQUENCE [LARGE SCALE GENOMIC DNA]</scope>
    <source>
        <strain evidence="2 3">UAMH 11012</strain>
    </source>
</reference>
<evidence type="ECO:0000313" key="2">
    <source>
        <dbReference type="EMBL" id="CZR64851.1"/>
    </source>
</evidence>
<dbReference type="AlphaFoldDB" id="A0A1L7XIJ9"/>
<evidence type="ECO:0000256" key="1">
    <source>
        <dbReference type="SAM" id="MobiDB-lite"/>
    </source>
</evidence>
<evidence type="ECO:0000313" key="3">
    <source>
        <dbReference type="Proteomes" id="UP000184330"/>
    </source>
</evidence>
<name>A0A1L7XIJ9_9HELO</name>
<gene>
    <name evidence="2" type="ORF">PAC_14750</name>
</gene>
<feature type="compositionally biased region" description="Basic and acidic residues" evidence="1">
    <location>
        <begin position="88"/>
        <end position="103"/>
    </location>
</feature>